<keyword evidence="2" id="KW-0808">Transferase</keyword>
<dbReference type="InterPro" id="IPR043129">
    <property type="entry name" value="ATPase_NBD"/>
</dbReference>
<evidence type="ECO:0000313" key="6">
    <source>
        <dbReference type="EMBL" id="NHT74857.1"/>
    </source>
</evidence>
<evidence type="ECO:0000256" key="3">
    <source>
        <dbReference type="ARBA" id="ARBA00022777"/>
    </source>
</evidence>
<dbReference type="Proteomes" id="UP001155840">
    <property type="component" value="Unassembled WGS sequence"/>
</dbReference>
<keyword evidence="7" id="KW-1185">Reference proteome</keyword>
<dbReference type="CDD" id="cd07772">
    <property type="entry name" value="ASKHA_NBD_FGGY_NaCK-like"/>
    <property type="match status" value="1"/>
</dbReference>
<dbReference type="RefSeq" id="WP_167126972.1">
    <property type="nucleotide sequence ID" value="NZ_JAANCM010000001.1"/>
</dbReference>
<sequence length="467" mass="49553">MTQGAGKVAVFDVGKTNAKLVVYDTASGRELVSHRMTNRVVSHGPYPHYDTDALWAFLIASLKAVAETPGFDAISVTTHGAAAALLDEQGELALPVLDYEHDYPQEIQADYDRIRPDFAETFSPRLSMGLNLGAQLHYQKTAFPNEFARVRTIVTYAQYWSGRLSARFATEVTSLGCHTDLWNPALGRFSTLVEALDLSGLMAPVHSAFEALGPLLAPLAKEIGLDADQEIPVHCGIHDSNASLLPHLIGRESPFSVVSTGTWVVSFGVGGDLGRLDPARDTLANVDAYGRAVPSARFMGGREYEMLTSDMEPVQAKASDAALIQAVIARGMMLLPSVVPGCGPFPGMTAAWVSADGASGAERHAAICLYLALMTRESLRLLNAGGPILVEGPFAKNGLYLSALSAFSGRSVLALEGSTGTSLGAALLAGGTAPKASEDPAVVTPLGTPAEIETYQRLWLERIAARC</sequence>
<dbReference type="GO" id="GO:0016301">
    <property type="term" value="F:kinase activity"/>
    <property type="evidence" value="ECO:0007669"/>
    <property type="project" value="UniProtKB-KW"/>
</dbReference>
<evidence type="ECO:0000256" key="1">
    <source>
        <dbReference type="ARBA" id="ARBA00009156"/>
    </source>
</evidence>
<dbReference type="SUPFAM" id="SSF53067">
    <property type="entry name" value="Actin-like ATPase domain"/>
    <property type="match status" value="2"/>
</dbReference>
<comment type="caution">
    <text evidence="6">The sequence shown here is derived from an EMBL/GenBank/DDBJ whole genome shotgun (WGS) entry which is preliminary data.</text>
</comment>
<evidence type="ECO:0000313" key="7">
    <source>
        <dbReference type="Proteomes" id="UP001155840"/>
    </source>
</evidence>
<dbReference type="EMBL" id="JAANCM010000001">
    <property type="protein sequence ID" value="NHT74857.1"/>
    <property type="molecule type" value="Genomic_DNA"/>
</dbReference>
<evidence type="ECO:0000259" key="5">
    <source>
        <dbReference type="Pfam" id="PF21546"/>
    </source>
</evidence>
<comment type="similarity">
    <text evidence="1">Belongs to the FGGY kinase family.</text>
</comment>
<gene>
    <name evidence="6" type="ORF">G8E10_03710</name>
</gene>
<dbReference type="PANTHER" id="PTHR43095:SF3">
    <property type="entry name" value="L-XYLULOSE_3-KETO-L-GULONATE KINASE"/>
    <property type="match status" value="1"/>
</dbReference>
<accession>A0AA43ZDF1</accession>
<keyword evidence="3 6" id="KW-0418">Kinase</keyword>
<dbReference type="GO" id="GO:0005975">
    <property type="term" value="P:carbohydrate metabolic process"/>
    <property type="evidence" value="ECO:0007669"/>
    <property type="project" value="InterPro"/>
</dbReference>
<dbReference type="Gene3D" id="3.30.420.40">
    <property type="match status" value="2"/>
</dbReference>
<proteinExistence type="inferred from homology"/>
<dbReference type="InterPro" id="IPR018484">
    <property type="entry name" value="FGGY_N"/>
</dbReference>
<dbReference type="Pfam" id="PF00370">
    <property type="entry name" value="FGGY_N"/>
    <property type="match status" value="1"/>
</dbReference>
<dbReference type="InterPro" id="IPR049382">
    <property type="entry name" value="FGGY_C_2"/>
</dbReference>
<evidence type="ECO:0000259" key="4">
    <source>
        <dbReference type="Pfam" id="PF00370"/>
    </source>
</evidence>
<organism evidence="6 7">
    <name type="scientific">Ferranicluibacter rubi</name>
    <dbReference type="NCBI Taxonomy" id="2715133"/>
    <lineage>
        <taxon>Bacteria</taxon>
        <taxon>Pseudomonadati</taxon>
        <taxon>Pseudomonadota</taxon>
        <taxon>Alphaproteobacteria</taxon>
        <taxon>Hyphomicrobiales</taxon>
        <taxon>Rhizobiaceae</taxon>
        <taxon>Ferranicluibacter</taxon>
    </lineage>
</organism>
<feature type="domain" description="Carbohydrate kinase FGGY N-terminal" evidence="4">
    <location>
        <begin position="10"/>
        <end position="245"/>
    </location>
</feature>
<dbReference type="Pfam" id="PF21546">
    <property type="entry name" value="FGGY_C_2"/>
    <property type="match status" value="1"/>
</dbReference>
<protein>
    <submittedName>
        <fullName evidence="6">Carbohydrate kinase</fullName>
    </submittedName>
</protein>
<dbReference type="AlphaFoldDB" id="A0AA43ZDF1"/>
<dbReference type="PANTHER" id="PTHR43095">
    <property type="entry name" value="SUGAR KINASE"/>
    <property type="match status" value="1"/>
</dbReference>
<dbReference type="InterPro" id="IPR050406">
    <property type="entry name" value="FGGY_Carb_Kinase"/>
</dbReference>
<reference evidence="6" key="1">
    <citation type="submission" date="2020-03" db="EMBL/GenBank/DDBJ databases">
        <title>Ferranicluibacter endophyticum gen. nov., sp. nov., a new genus isolated from Rubus ulmifolius Schott. stem.</title>
        <authorList>
            <person name="Roca-Couso R."/>
            <person name="Flores-Felix J.D."/>
            <person name="Igual J.M."/>
            <person name="Rivas R."/>
        </authorList>
    </citation>
    <scope>NUCLEOTIDE SEQUENCE</scope>
    <source>
        <strain evidence="6">CRRU44</strain>
    </source>
</reference>
<evidence type="ECO:0000256" key="2">
    <source>
        <dbReference type="ARBA" id="ARBA00022679"/>
    </source>
</evidence>
<feature type="domain" description="Carbohydrate kinase FGGY C-terminal" evidence="5">
    <location>
        <begin position="253"/>
        <end position="430"/>
    </location>
</feature>
<name>A0AA43ZDF1_9HYPH</name>